<dbReference type="CDD" id="cd17321">
    <property type="entry name" value="MFS_MMR_MDR_like"/>
    <property type="match status" value="1"/>
</dbReference>
<evidence type="ECO:0000259" key="6">
    <source>
        <dbReference type="PROSITE" id="PS50850"/>
    </source>
</evidence>
<name>A0A1H2M707_9ACTN</name>
<dbReference type="InterPro" id="IPR020846">
    <property type="entry name" value="MFS_dom"/>
</dbReference>
<dbReference type="EMBL" id="LT629791">
    <property type="protein sequence ID" value="SDU88681.1"/>
    <property type="molecule type" value="Genomic_DNA"/>
</dbReference>
<dbReference type="InterPro" id="IPR036259">
    <property type="entry name" value="MFS_trans_sf"/>
</dbReference>
<feature type="transmembrane region" description="Helical" evidence="5">
    <location>
        <begin position="335"/>
        <end position="352"/>
    </location>
</feature>
<dbReference type="OrthoDB" id="4668943at2"/>
<feature type="transmembrane region" description="Helical" evidence="5">
    <location>
        <begin position="479"/>
        <end position="500"/>
    </location>
</feature>
<comment type="subcellular location">
    <subcellularLocation>
        <location evidence="1">Cell membrane</location>
        <topology evidence="1">Multi-pass membrane protein</topology>
    </subcellularLocation>
</comment>
<dbReference type="Gene3D" id="1.20.1250.20">
    <property type="entry name" value="MFS general substrate transporter like domains"/>
    <property type="match status" value="1"/>
</dbReference>
<gene>
    <name evidence="7" type="ORF">SAMN04488563_7120</name>
</gene>
<feature type="transmembrane region" description="Helical" evidence="5">
    <location>
        <begin position="12"/>
        <end position="32"/>
    </location>
</feature>
<dbReference type="AlphaFoldDB" id="A0A1H2M707"/>
<feature type="domain" description="Major facilitator superfamily (MFS) profile" evidence="6">
    <location>
        <begin position="14"/>
        <end position="506"/>
    </location>
</feature>
<reference evidence="8" key="1">
    <citation type="submission" date="2016-10" db="EMBL/GenBank/DDBJ databases">
        <authorList>
            <person name="Varghese N."/>
            <person name="Submissions S."/>
        </authorList>
    </citation>
    <scope>NUCLEOTIDE SEQUENCE [LARGE SCALE GENOMIC DNA]</scope>
    <source>
        <strain evidence="8">DSM 45079</strain>
    </source>
</reference>
<protein>
    <submittedName>
        <fullName evidence="7">Drug resistance transporter, EmrB/QacA subfamily</fullName>
    </submittedName>
</protein>
<keyword evidence="8" id="KW-1185">Reference proteome</keyword>
<dbReference type="STRING" id="419479.SAMN04488563_7120"/>
<dbReference type="RefSeq" id="WP_046768996.1">
    <property type="nucleotide sequence ID" value="NZ_KQ061229.1"/>
</dbReference>
<feature type="transmembrane region" description="Helical" evidence="5">
    <location>
        <begin position="81"/>
        <end position="99"/>
    </location>
</feature>
<feature type="transmembrane region" description="Helical" evidence="5">
    <location>
        <begin position="232"/>
        <end position="250"/>
    </location>
</feature>
<proteinExistence type="predicted"/>
<dbReference type="InterPro" id="IPR011701">
    <property type="entry name" value="MFS"/>
</dbReference>
<feature type="transmembrane region" description="Helical" evidence="5">
    <location>
        <begin position="305"/>
        <end position="323"/>
    </location>
</feature>
<dbReference type="GO" id="GO:0005886">
    <property type="term" value="C:plasma membrane"/>
    <property type="evidence" value="ECO:0007669"/>
    <property type="project" value="UniProtKB-SubCell"/>
</dbReference>
<dbReference type="GO" id="GO:0022857">
    <property type="term" value="F:transmembrane transporter activity"/>
    <property type="evidence" value="ECO:0007669"/>
    <property type="project" value="InterPro"/>
</dbReference>
<evidence type="ECO:0000256" key="1">
    <source>
        <dbReference type="ARBA" id="ARBA00004651"/>
    </source>
</evidence>
<feature type="transmembrane region" description="Helical" evidence="5">
    <location>
        <begin position="114"/>
        <end position="134"/>
    </location>
</feature>
<feature type="transmembrane region" description="Helical" evidence="5">
    <location>
        <begin position="171"/>
        <end position="189"/>
    </location>
</feature>
<feature type="transmembrane region" description="Helical" evidence="5">
    <location>
        <begin position="364"/>
        <end position="385"/>
    </location>
</feature>
<feature type="transmembrane region" description="Helical" evidence="5">
    <location>
        <begin position="201"/>
        <end position="220"/>
    </location>
</feature>
<keyword evidence="2 5" id="KW-0812">Transmembrane</keyword>
<evidence type="ECO:0000256" key="2">
    <source>
        <dbReference type="ARBA" id="ARBA00022692"/>
    </source>
</evidence>
<feature type="transmembrane region" description="Helical" evidence="5">
    <location>
        <begin position="52"/>
        <end position="69"/>
    </location>
</feature>
<accession>A0A1H2M707</accession>
<evidence type="ECO:0000313" key="8">
    <source>
        <dbReference type="Proteomes" id="UP000182977"/>
    </source>
</evidence>
<feature type="transmembrane region" description="Helical" evidence="5">
    <location>
        <begin position="406"/>
        <end position="424"/>
    </location>
</feature>
<sequence length="514" mass="53776">MSDQTRTAGMSVLVLVSMILAVSMSFIDQTIVAIASPDLQRDLGLTSNQGEWVINAYLVALAATFALGGRVADVWGARRMVLIGVAGFAVTSALCGATPDTSWAETWLIAARTAQGVFAAVLLPAAISIVYGAAPPERRGRSMAMFFGLTGAFTALGPILGSYLLEWSWRTIFWINLPVAAAALVTVALAPIDERRRTGRIDWLGAAIVAAGMALSVVGFSQATEWGWGSVRTWACLAGGAGLLVLFAGVERRRRPPLIRLDIFRLRGFRVDSGVLFFAMIAFVPVSYFLSVYASVSLGFDAADASHLLLLYFLGFLIAAQVGGRIFDARGAKPTILLGCVTAVAGYVWWATQVTTLDGSAQHHPLLLAGAGIGFLLGPSSADAVSRTHDASYGEVTGINQTIRNYGSALGFAVLGTLATHVFTDRFSSSLVRLGLGRSTADELAGRAASGGGTGTDLGDVPASARGAVERAVAHDFAVGMRAVLIAMAVALAVAFVIALRHPGDRPAQLDTTG</sequence>
<dbReference type="PANTHER" id="PTHR42718">
    <property type="entry name" value="MAJOR FACILITATOR SUPERFAMILY MULTIDRUG TRANSPORTER MFSC"/>
    <property type="match status" value="1"/>
</dbReference>
<feature type="transmembrane region" description="Helical" evidence="5">
    <location>
        <begin position="271"/>
        <end position="293"/>
    </location>
</feature>
<dbReference type="Proteomes" id="UP000182977">
    <property type="component" value="Chromosome I"/>
</dbReference>
<feature type="transmembrane region" description="Helical" evidence="5">
    <location>
        <begin position="146"/>
        <end position="165"/>
    </location>
</feature>
<dbReference type="Gene3D" id="1.20.1720.10">
    <property type="entry name" value="Multidrug resistance protein D"/>
    <property type="match status" value="1"/>
</dbReference>
<organism evidence="7 8">
    <name type="scientific">Jiangella alkaliphila</name>
    <dbReference type="NCBI Taxonomy" id="419479"/>
    <lineage>
        <taxon>Bacteria</taxon>
        <taxon>Bacillati</taxon>
        <taxon>Actinomycetota</taxon>
        <taxon>Actinomycetes</taxon>
        <taxon>Jiangellales</taxon>
        <taxon>Jiangellaceae</taxon>
        <taxon>Jiangella</taxon>
    </lineage>
</organism>
<dbReference type="PANTHER" id="PTHR42718:SF49">
    <property type="entry name" value="EXPORT PROTEIN"/>
    <property type="match status" value="1"/>
</dbReference>
<evidence type="ECO:0000313" key="7">
    <source>
        <dbReference type="EMBL" id="SDU88681.1"/>
    </source>
</evidence>
<evidence type="ECO:0000256" key="4">
    <source>
        <dbReference type="ARBA" id="ARBA00023136"/>
    </source>
</evidence>
<dbReference type="PROSITE" id="PS50850">
    <property type="entry name" value="MFS"/>
    <property type="match status" value="1"/>
</dbReference>
<keyword evidence="3 5" id="KW-1133">Transmembrane helix</keyword>
<evidence type="ECO:0000256" key="5">
    <source>
        <dbReference type="SAM" id="Phobius"/>
    </source>
</evidence>
<dbReference type="Pfam" id="PF07690">
    <property type="entry name" value="MFS_1"/>
    <property type="match status" value="1"/>
</dbReference>
<keyword evidence="4 5" id="KW-0472">Membrane</keyword>
<evidence type="ECO:0000256" key="3">
    <source>
        <dbReference type="ARBA" id="ARBA00022989"/>
    </source>
</evidence>
<dbReference type="SUPFAM" id="SSF103473">
    <property type="entry name" value="MFS general substrate transporter"/>
    <property type="match status" value="1"/>
</dbReference>